<dbReference type="AlphaFoldDB" id="A0A1J5SHP2"/>
<dbReference type="GO" id="GO:0008757">
    <property type="term" value="F:S-adenosylmethionine-dependent methyltransferase activity"/>
    <property type="evidence" value="ECO:0007669"/>
    <property type="project" value="InterPro"/>
</dbReference>
<dbReference type="Pfam" id="PF08241">
    <property type="entry name" value="Methyltransf_11"/>
    <property type="match status" value="1"/>
</dbReference>
<protein>
    <recommendedName>
        <fullName evidence="1">Methyltransferase type 11 domain-containing protein</fullName>
    </recommendedName>
</protein>
<gene>
    <name evidence="2" type="ORF">GALL_98140</name>
</gene>
<proteinExistence type="predicted"/>
<feature type="domain" description="Methyltransferase type 11" evidence="1">
    <location>
        <begin position="74"/>
        <end position="145"/>
    </location>
</feature>
<evidence type="ECO:0000259" key="1">
    <source>
        <dbReference type="Pfam" id="PF08241"/>
    </source>
</evidence>
<reference evidence="2" key="1">
    <citation type="submission" date="2016-10" db="EMBL/GenBank/DDBJ databases">
        <title>Sequence of Gallionella enrichment culture.</title>
        <authorList>
            <person name="Poehlein A."/>
            <person name="Muehling M."/>
            <person name="Daniel R."/>
        </authorList>
    </citation>
    <scope>NUCLEOTIDE SEQUENCE</scope>
</reference>
<evidence type="ECO:0000313" key="2">
    <source>
        <dbReference type="EMBL" id="OIR07951.1"/>
    </source>
</evidence>
<name>A0A1J5SHP2_9ZZZZ</name>
<dbReference type="InterPro" id="IPR013216">
    <property type="entry name" value="Methyltransf_11"/>
</dbReference>
<organism evidence="2">
    <name type="scientific">mine drainage metagenome</name>
    <dbReference type="NCBI Taxonomy" id="410659"/>
    <lineage>
        <taxon>unclassified sequences</taxon>
        <taxon>metagenomes</taxon>
        <taxon>ecological metagenomes</taxon>
    </lineage>
</organism>
<accession>A0A1J5SHP2</accession>
<dbReference type="Gene3D" id="3.40.50.150">
    <property type="entry name" value="Vaccinia Virus protein VP39"/>
    <property type="match status" value="1"/>
</dbReference>
<dbReference type="EMBL" id="MLJW01000034">
    <property type="protein sequence ID" value="OIR07951.1"/>
    <property type="molecule type" value="Genomic_DNA"/>
</dbReference>
<comment type="caution">
    <text evidence="2">The sequence shown here is derived from an EMBL/GenBank/DDBJ whole genome shotgun (WGS) entry which is preliminary data.</text>
</comment>
<dbReference type="SUPFAM" id="SSF53335">
    <property type="entry name" value="S-adenosyl-L-methionine-dependent methyltransferases"/>
    <property type="match status" value="1"/>
</dbReference>
<dbReference type="InterPro" id="IPR029063">
    <property type="entry name" value="SAM-dependent_MTases_sf"/>
</dbReference>
<sequence length="272" mass="30392">MHFPVAPPSGGLEDGGMWSDVIDLRDFYDSGLGQMVRRVLRRHIRALWPDLKGLTVLGLGYAAPYLGTMRDEAGRVLAVMPSAQGVMSWPPGAPGLAALAEETDLPLPDRSVDRVVVVHALESTEHVRGMMREIWRVLDDGGRLLLITPNRRGIWARLDRTPFGQGRPYTMSQLNRLLRDNMFLPLQTVPALFLPPAQSRMMLRSAPAWEKLGGRWFGGFAGVLMAEAAKQVYAGAALRAEDARELQRRRRSIVLPQGFRRDDPSYTNRPMN</sequence>